<dbReference type="InterPro" id="IPR019734">
    <property type="entry name" value="TPR_rpt"/>
</dbReference>
<dbReference type="InterPro" id="IPR013105">
    <property type="entry name" value="TPR_2"/>
</dbReference>
<feature type="repeat" description="TPR" evidence="4">
    <location>
        <begin position="607"/>
        <end position="640"/>
    </location>
</feature>
<evidence type="ECO:0000256" key="5">
    <source>
        <dbReference type="SAM" id="MobiDB-lite"/>
    </source>
</evidence>
<keyword evidence="7" id="KW-1185">Reference proteome</keyword>
<dbReference type="Proteomes" id="UP001465755">
    <property type="component" value="Unassembled WGS sequence"/>
</dbReference>
<dbReference type="PANTHER" id="PTHR12558:SF13">
    <property type="entry name" value="CELL DIVISION CYCLE PROTEIN 27 HOMOLOG"/>
    <property type="match status" value="1"/>
</dbReference>
<dbReference type="SUPFAM" id="SSF48452">
    <property type="entry name" value="TPR-like"/>
    <property type="match status" value="2"/>
</dbReference>
<feature type="compositionally biased region" description="Pro residues" evidence="5">
    <location>
        <begin position="371"/>
        <end position="380"/>
    </location>
</feature>
<feature type="repeat" description="TPR" evidence="4">
    <location>
        <begin position="777"/>
        <end position="810"/>
    </location>
</feature>
<feature type="repeat" description="TPR" evidence="4">
    <location>
        <begin position="641"/>
        <end position="674"/>
    </location>
</feature>
<protein>
    <submittedName>
        <fullName evidence="6">Uncharacterized protein</fullName>
    </submittedName>
</protein>
<evidence type="ECO:0000256" key="1">
    <source>
        <dbReference type="ARBA" id="ARBA00022737"/>
    </source>
</evidence>
<dbReference type="GO" id="GO:0005737">
    <property type="term" value="C:cytoplasm"/>
    <property type="evidence" value="ECO:0007669"/>
    <property type="project" value="TreeGrafter"/>
</dbReference>
<dbReference type="GO" id="GO:0051301">
    <property type="term" value="P:cell division"/>
    <property type="evidence" value="ECO:0007669"/>
    <property type="project" value="TreeGrafter"/>
</dbReference>
<dbReference type="EMBL" id="JALJOQ010000111">
    <property type="protein sequence ID" value="KAK9797012.1"/>
    <property type="molecule type" value="Genomic_DNA"/>
</dbReference>
<evidence type="ECO:0000256" key="2">
    <source>
        <dbReference type="ARBA" id="ARBA00022803"/>
    </source>
</evidence>
<dbReference type="AlphaFoldDB" id="A0AAW1NW77"/>
<comment type="caution">
    <text evidence="6">The sequence shown here is derived from an EMBL/GenBank/DDBJ whole genome shotgun (WGS) entry which is preliminary data.</text>
</comment>
<sequence length="834" mass="90826">MNFAFAQLQQKFCDVHRAFRPTNYRCAVDTVEFCEPWIGSILLNSAHQLRHGLANQKSLALYLYDDARFWAERLVAQFPKEGNVLLQATCYFRSDQAYRAYHLLLGKCTEHSSRYLLAQCCLALGKLSEAEEALIGPMLPRGVALSPEAPIPGGAAGLYLLARICRMTDRIPHAVQYLCRALSQDPFLWCAFEELCHLGADQEAVSMTKAALATAASAAAAASSPEAPAAAAESGPATNGPATSQAADASGPDGASPNTPAMPSSLPFAGADTAAQCRLADRMQMEEADVGPADSSRGAKAWNRRGWAGASANDVPHSWTSAAPGMMSTLPPSSAARPPSQQQHWYQAGMPGDNFTTPSPMGAVPRAAPSMAPPPVAPPPHRLRNAPALDPDQQHPSLGHQPIRYPPAGAGPTPPGGGALDTPHASQRWKFLDDAKLRKVSGRLFSAEPSLRRSSKVAPSPMEASPEGRGGLGSPGDLHGSSEAAYSGLQMGVRTQMGQAGVLLLLANLQEGYRLLCMYCCQEAMLAFKRLSHAQYATGWVLCCIGRAYFEMVDYPQAALAFEWAQQVDPYRLEGMEVYSTVLWHLKREVDLSHNAQKAIQLDRRSPHAWVIVGNCFSLQKEHEAALKAFQRALHLAPNFTYAVTLAGHEYFSSEDLEKSMHCYRAAIRLDRRHYNAWYGLGQICYRQEKYQDAESHFRQSLDINERSSVLRCYLGMALAKCGLVGEALDMLQMATVADVKNPLARFERARVLMNLERDEEALAELSALQVQAPREASVWFQMGRCLKRLGRIGQALSAFNTALDLQPSSSDAALIKNALAKLPMADDSAEEEM</sequence>
<dbReference type="Pfam" id="PF12895">
    <property type="entry name" value="ANAPC3"/>
    <property type="match status" value="1"/>
</dbReference>
<dbReference type="Pfam" id="PF13432">
    <property type="entry name" value="TPR_16"/>
    <property type="match status" value="2"/>
</dbReference>
<evidence type="ECO:0000313" key="7">
    <source>
        <dbReference type="Proteomes" id="UP001465755"/>
    </source>
</evidence>
<feature type="region of interest" description="Disordered" evidence="5">
    <location>
        <begin position="227"/>
        <end position="268"/>
    </location>
</feature>
<dbReference type="GO" id="GO:0007091">
    <property type="term" value="P:metaphase/anaphase transition of mitotic cell cycle"/>
    <property type="evidence" value="ECO:0007669"/>
    <property type="project" value="TreeGrafter"/>
</dbReference>
<proteinExistence type="inferred from homology"/>
<dbReference type="GO" id="GO:0031145">
    <property type="term" value="P:anaphase-promoting complex-dependent catabolic process"/>
    <property type="evidence" value="ECO:0007669"/>
    <property type="project" value="TreeGrafter"/>
</dbReference>
<organism evidence="6 7">
    <name type="scientific">Symbiochloris irregularis</name>
    <dbReference type="NCBI Taxonomy" id="706552"/>
    <lineage>
        <taxon>Eukaryota</taxon>
        <taxon>Viridiplantae</taxon>
        <taxon>Chlorophyta</taxon>
        <taxon>core chlorophytes</taxon>
        <taxon>Trebouxiophyceae</taxon>
        <taxon>Trebouxiales</taxon>
        <taxon>Trebouxiaceae</taxon>
        <taxon>Symbiochloris</taxon>
    </lineage>
</organism>
<dbReference type="Pfam" id="PF07719">
    <property type="entry name" value="TPR_2"/>
    <property type="match status" value="1"/>
</dbReference>
<evidence type="ECO:0000313" key="6">
    <source>
        <dbReference type="EMBL" id="KAK9797012.1"/>
    </source>
</evidence>
<reference evidence="6 7" key="1">
    <citation type="journal article" date="2024" name="Nat. Commun.">
        <title>Phylogenomics reveals the evolutionary origins of lichenization in chlorophyte algae.</title>
        <authorList>
            <person name="Puginier C."/>
            <person name="Libourel C."/>
            <person name="Otte J."/>
            <person name="Skaloud P."/>
            <person name="Haon M."/>
            <person name="Grisel S."/>
            <person name="Petersen M."/>
            <person name="Berrin J.G."/>
            <person name="Delaux P.M."/>
            <person name="Dal Grande F."/>
            <person name="Keller J."/>
        </authorList>
    </citation>
    <scope>NUCLEOTIDE SEQUENCE [LARGE SCALE GENOMIC DNA]</scope>
    <source>
        <strain evidence="6 7">SAG 2036</strain>
    </source>
</reference>
<feature type="region of interest" description="Disordered" evidence="5">
    <location>
        <begin position="448"/>
        <end position="479"/>
    </location>
</feature>
<gene>
    <name evidence="6" type="ORF">WJX73_004710</name>
</gene>
<dbReference type="PROSITE" id="PS50005">
    <property type="entry name" value="TPR"/>
    <property type="match status" value="4"/>
</dbReference>
<name>A0AAW1NW77_9CHLO</name>
<feature type="compositionally biased region" description="Low complexity" evidence="5">
    <location>
        <begin position="227"/>
        <end position="237"/>
    </location>
</feature>
<feature type="region of interest" description="Disordered" evidence="5">
    <location>
        <begin position="366"/>
        <end position="424"/>
    </location>
</feature>
<dbReference type="GO" id="GO:0005680">
    <property type="term" value="C:anaphase-promoting complex"/>
    <property type="evidence" value="ECO:0007669"/>
    <property type="project" value="TreeGrafter"/>
</dbReference>
<dbReference type="GO" id="GO:0016567">
    <property type="term" value="P:protein ubiquitination"/>
    <property type="evidence" value="ECO:0007669"/>
    <property type="project" value="TreeGrafter"/>
</dbReference>
<dbReference type="SMART" id="SM00028">
    <property type="entry name" value="TPR"/>
    <property type="match status" value="8"/>
</dbReference>
<comment type="similarity">
    <text evidence="3">Belongs to the APC3/CDC27 family.</text>
</comment>
<dbReference type="PROSITE" id="PS50293">
    <property type="entry name" value="TPR_REGION"/>
    <property type="match status" value="1"/>
</dbReference>
<dbReference type="PANTHER" id="PTHR12558">
    <property type="entry name" value="CELL DIVISION CYCLE 16,23,27"/>
    <property type="match status" value="1"/>
</dbReference>
<accession>A0AAW1NW77</accession>
<dbReference type="Gene3D" id="1.25.40.10">
    <property type="entry name" value="Tetratricopeptide repeat domain"/>
    <property type="match status" value="4"/>
</dbReference>
<feature type="repeat" description="TPR" evidence="4">
    <location>
        <begin position="675"/>
        <end position="708"/>
    </location>
</feature>
<keyword evidence="2 4" id="KW-0802">TPR repeat</keyword>
<keyword evidence="1" id="KW-0677">Repeat</keyword>
<evidence type="ECO:0000256" key="3">
    <source>
        <dbReference type="ARBA" id="ARBA00038210"/>
    </source>
</evidence>
<evidence type="ECO:0000256" key="4">
    <source>
        <dbReference type="PROSITE-ProRule" id="PRU00339"/>
    </source>
</evidence>
<dbReference type="InterPro" id="IPR011990">
    <property type="entry name" value="TPR-like_helical_dom_sf"/>
</dbReference>